<evidence type="ECO:0000256" key="1">
    <source>
        <dbReference type="SAM" id="Phobius"/>
    </source>
</evidence>
<dbReference type="Proteomes" id="UP000006666">
    <property type="component" value="Chromosome"/>
</dbReference>
<dbReference type="KEGG" id="kse:Ksed_12800"/>
<dbReference type="Pfam" id="PF10756">
    <property type="entry name" value="bPH_6"/>
    <property type="match status" value="1"/>
</dbReference>
<dbReference type="AlphaFoldDB" id="C7NHF5"/>
<keyword evidence="4" id="KW-1185">Reference proteome</keyword>
<organism evidence="3 4">
    <name type="scientific">Kytococcus sedentarius (strain ATCC 14392 / DSM 20547 / JCM 11482 / CCUG 33030 / NBRC 15357 / NCTC 11040 / CCM 314 / 541)</name>
    <name type="common">Micrococcus sedentarius</name>
    <dbReference type="NCBI Taxonomy" id="478801"/>
    <lineage>
        <taxon>Bacteria</taxon>
        <taxon>Bacillati</taxon>
        <taxon>Actinomycetota</taxon>
        <taxon>Actinomycetes</taxon>
        <taxon>Micrococcales</taxon>
        <taxon>Kytococcaceae</taxon>
        <taxon>Kytococcus</taxon>
    </lineage>
</organism>
<accession>C7NHF5</accession>
<keyword evidence="1" id="KW-0812">Transmembrane</keyword>
<dbReference type="STRING" id="478801.Ksed_12800"/>
<dbReference type="HOGENOM" id="CLU_110740_2_1_11"/>
<keyword evidence="1" id="KW-0472">Membrane</keyword>
<dbReference type="EMBL" id="CP001686">
    <property type="protein sequence ID" value="ACV06312.1"/>
    <property type="molecule type" value="Genomic_DNA"/>
</dbReference>
<gene>
    <name evidence="3" type="ordered locus">Ksed_12800</name>
</gene>
<protein>
    <recommendedName>
        <fullName evidence="2">Low molecular weight protein antigen 6 PH domain-containing protein</fullName>
    </recommendedName>
</protein>
<feature type="domain" description="Low molecular weight protein antigen 6 PH" evidence="2">
    <location>
        <begin position="78"/>
        <end position="138"/>
    </location>
</feature>
<reference evidence="3 4" key="1">
    <citation type="journal article" date="2009" name="Stand. Genomic Sci.">
        <title>Complete genome sequence of Kytococcus sedentarius type strain (541).</title>
        <authorList>
            <person name="Sims D."/>
            <person name="Brettin T."/>
            <person name="Detter J.C."/>
            <person name="Han C."/>
            <person name="Lapidus A."/>
            <person name="Copeland A."/>
            <person name="Glavina Del Rio T."/>
            <person name="Nolan M."/>
            <person name="Chen F."/>
            <person name="Lucas S."/>
            <person name="Tice H."/>
            <person name="Cheng J.F."/>
            <person name="Bruce D."/>
            <person name="Goodwin L."/>
            <person name="Pitluck S."/>
            <person name="Ovchinnikova G."/>
            <person name="Pati A."/>
            <person name="Ivanova N."/>
            <person name="Mavrommatis K."/>
            <person name="Chen A."/>
            <person name="Palaniappan K."/>
            <person name="D'haeseleer P."/>
            <person name="Chain P."/>
            <person name="Bristow J."/>
            <person name="Eisen J.A."/>
            <person name="Markowitz V."/>
            <person name="Hugenholtz P."/>
            <person name="Schneider S."/>
            <person name="Goker M."/>
            <person name="Pukall R."/>
            <person name="Kyrpides N.C."/>
            <person name="Klenk H.P."/>
        </authorList>
    </citation>
    <scope>NUCLEOTIDE SEQUENCE [LARGE SCALE GENOMIC DNA]</scope>
    <source>
        <strain evidence="4">ATCC 14392 / DSM 20547 / JCM 11482 / CCUG 33030 / NBRC 15357 / NCTC 11040 / CCM 314 / 541</strain>
    </source>
</reference>
<evidence type="ECO:0000259" key="2">
    <source>
        <dbReference type="Pfam" id="PF10756"/>
    </source>
</evidence>
<proteinExistence type="predicted"/>
<keyword evidence="1" id="KW-1133">Transmembrane helix</keyword>
<sequence>MSAPEVSSREQSDALRPFRPRRGRWVAVGSAVFLLVLFIAIAVLGEGWNLPDRVFTALAGVGLAAFLWRYAAISAVPDRQGMTVRNLFSTQRVEWSEVRGVVFSPGDPWVRLQRTRGQEDLAVMAIQAADGEGSRTEASRLAGIVEALRR</sequence>
<name>C7NHF5_KYTSD</name>
<feature type="transmembrane region" description="Helical" evidence="1">
    <location>
        <begin position="25"/>
        <end position="48"/>
    </location>
</feature>
<evidence type="ECO:0000313" key="4">
    <source>
        <dbReference type="Proteomes" id="UP000006666"/>
    </source>
</evidence>
<dbReference type="InterPro" id="IPR019692">
    <property type="entry name" value="CFP-6_PH"/>
</dbReference>
<dbReference type="RefSeq" id="WP_015779257.1">
    <property type="nucleotide sequence ID" value="NC_013169.1"/>
</dbReference>
<feature type="transmembrane region" description="Helical" evidence="1">
    <location>
        <begin position="54"/>
        <end position="72"/>
    </location>
</feature>
<dbReference type="eggNOG" id="ENOG50331K6">
    <property type="taxonomic scope" value="Bacteria"/>
</dbReference>
<evidence type="ECO:0000313" key="3">
    <source>
        <dbReference type="EMBL" id="ACV06312.1"/>
    </source>
</evidence>